<evidence type="ECO:0000313" key="5">
    <source>
        <dbReference type="EMBL" id="OQV12458.1"/>
    </source>
</evidence>
<accession>A0A1W0WBA5</accession>
<dbReference type="OrthoDB" id="78296at2759"/>
<gene>
    <name evidence="5" type="ORF">BV898_13258</name>
</gene>
<feature type="compositionally biased region" description="Basic and acidic residues" evidence="3">
    <location>
        <begin position="140"/>
        <end position="149"/>
    </location>
</feature>
<dbReference type="PANTHER" id="PTHR13275:SF4">
    <property type="entry name" value="VACUOLAR PROTEIN SORTING-ASSOCIATED PROTEIN 72 HOMOLOG"/>
    <property type="match status" value="1"/>
</dbReference>
<dbReference type="SMART" id="SM00993">
    <property type="entry name" value="YL1_C"/>
    <property type="match status" value="1"/>
</dbReference>
<dbReference type="Proteomes" id="UP000192578">
    <property type="component" value="Unassembled WGS sequence"/>
</dbReference>
<proteinExistence type="inferred from homology"/>
<dbReference type="Pfam" id="PF05764">
    <property type="entry name" value="YL1"/>
    <property type="match status" value="1"/>
</dbReference>
<reference evidence="6" key="1">
    <citation type="submission" date="2017-01" db="EMBL/GenBank/DDBJ databases">
        <title>Comparative genomics of anhydrobiosis in the tardigrade Hypsibius dujardini.</title>
        <authorList>
            <person name="Yoshida Y."/>
            <person name="Koutsovoulos G."/>
            <person name="Laetsch D."/>
            <person name="Stevens L."/>
            <person name="Kumar S."/>
            <person name="Horikawa D."/>
            <person name="Ishino K."/>
            <person name="Komine S."/>
            <person name="Tomita M."/>
            <person name="Blaxter M."/>
            <person name="Arakawa K."/>
        </authorList>
    </citation>
    <scope>NUCLEOTIDE SEQUENCE [LARGE SCALE GENOMIC DNA]</scope>
    <source>
        <strain evidence="6">Z151</strain>
    </source>
</reference>
<dbReference type="EMBL" id="MTYJ01000144">
    <property type="protein sequence ID" value="OQV12458.1"/>
    <property type="molecule type" value="Genomic_DNA"/>
</dbReference>
<name>A0A1W0WBA5_HYPEX</name>
<evidence type="ECO:0000256" key="1">
    <source>
        <dbReference type="ARBA" id="ARBA00006832"/>
    </source>
</evidence>
<evidence type="ECO:0000259" key="4">
    <source>
        <dbReference type="SMART" id="SM00993"/>
    </source>
</evidence>
<evidence type="ECO:0000256" key="2">
    <source>
        <dbReference type="ARBA" id="ARBA00020000"/>
    </source>
</evidence>
<feature type="compositionally biased region" description="Acidic residues" evidence="3">
    <location>
        <begin position="35"/>
        <end position="77"/>
    </location>
</feature>
<dbReference type="PANTHER" id="PTHR13275">
    <property type="entry name" value="YL-1 PROTEIN TRANSCRIPTION FACTOR-LIKE 1"/>
    <property type="match status" value="1"/>
</dbReference>
<dbReference type="InterPro" id="IPR013272">
    <property type="entry name" value="Vps72/YL1_C"/>
</dbReference>
<feature type="compositionally biased region" description="Basic and acidic residues" evidence="3">
    <location>
        <begin position="207"/>
        <end position="231"/>
    </location>
</feature>
<evidence type="ECO:0000256" key="3">
    <source>
        <dbReference type="SAM" id="MobiDB-lite"/>
    </source>
</evidence>
<feature type="region of interest" description="Disordered" evidence="3">
    <location>
        <begin position="408"/>
        <end position="437"/>
    </location>
</feature>
<dbReference type="InterPro" id="IPR046757">
    <property type="entry name" value="YL1_N"/>
</dbReference>
<comment type="similarity">
    <text evidence="1">Belongs to the VPS72/YL1 family.</text>
</comment>
<feature type="region of interest" description="Disordered" evidence="3">
    <location>
        <begin position="33"/>
        <end position="244"/>
    </location>
</feature>
<dbReference type="AlphaFoldDB" id="A0A1W0WBA5"/>
<sequence length="437" mass="49667">MAATRERRSNAGGNMASLIKDFHEEETFTTLYGGFDEEVNDNDFDEEEVSDDGSDVDFEEVDEDNEDEVQDAGQDDEEGKRKRRKPTKAFSAVKRKITFPPLEPVKKVKSASATPVESEENSRDYDELSTTDEEETPSTSDREDSRDAALDFITPVKKKTAAVSISSRSIRDSTAAKRFETEELEMVRAQRRQEIGPRKKVKHHVPTQKERLAKSIHTEKKNRADLERHERDEEENEKKKSRKPKRIRGPFASCFISTTQIALTDDDLLQHGNNLPPLEGMEELETPVEDPSFRKRHSRNLLAFKEDVFEEAFASWKSKRSLPEPHACVVTGRPARYLDPVTLQYYHDVEALKALHNVIYRHFLSNPMNMSNDRVMEFIEWYEDKYNVHTRGDHSQVGTYDYSPNAVVNNNGTSNTVTDANGNGEPGSSNGSSSSAV</sequence>
<feature type="compositionally biased region" description="Basic residues" evidence="3">
    <location>
        <begin position="81"/>
        <end position="97"/>
    </location>
</feature>
<feature type="compositionally biased region" description="Basic and acidic residues" evidence="3">
    <location>
        <begin position="169"/>
        <end position="197"/>
    </location>
</feature>
<protein>
    <recommendedName>
        <fullName evidence="2">Vacuolar protein sorting-associated protein 72 homolog</fullName>
    </recommendedName>
</protein>
<feature type="domain" description="Vps72/YL1 C-terminal" evidence="4">
    <location>
        <begin position="326"/>
        <end position="355"/>
    </location>
</feature>
<dbReference type="GO" id="GO:0005634">
    <property type="term" value="C:nucleus"/>
    <property type="evidence" value="ECO:0007669"/>
    <property type="project" value="TreeGrafter"/>
</dbReference>
<dbReference type="Pfam" id="PF08265">
    <property type="entry name" value="YL1_C"/>
    <property type="match status" value="1"/>
</dbReference>
<comment type="caution">
    <text evidence="5">The sequence shown here is derived from an EMBL/GenBank/DDBJ whole genome shotgun (WGS) entry which is preliminary data.</text>
</comment>
<feature type="compositionally biased region" description="Acidic residues" evidence="3">
    <location>
        <begin position="127"/>
        <end position="136"/>
    </location>
</feature>
<keyword evidence="6" id="KW-1185">Reference proteome</keyword>
<organism evidence="5 6">
    <name type="scientific">Hypsibius exemplaris</name>
    <name type="common">Freshwater tardigrade</name>
    <dbReference type="NCBI Taxonomy" id="2072580"/>
    <lineage>
        <taxon>Eukaryota</taxon>
        <taxon>Metazoa</taxon>
        <taxon>Ecdysozoa</taxon>
        <taxon>Tardigrada</taxon>
        <taxon>Eutardigrada</taxon>
        <taxon>Parachela</taxon>
        <taxon>Hypsibioidea</taxon>
        <taxon>Hypsibiidae</taxon>
        <taxon>Hypsibius</taxon>
    </lineage>
</organism>
<evidence type="ECO:0000313" key="6">
    <source>
        <dbReference type="Proteomes" id="UP000192578"/>
    </source>
</evidence>